<dbReference type="GO" id="GO:0003924">
    <property type="term" value="F:GTPase activity"/>
    <property type="evidence" value="ECO:0007669"/>
    <property type="project" value="UniProtKB-UniRule"/>
</dbReference>
<dbReference type="SUPFAM" id="SSF50447">
    <property type="entry name" value="Translation proteins"/>
    <property type="match status" value="1"/>
</dbReference>
<dbReference type="GO" id="GO:0032543">
    <property type="term" value="P:mitochondrial translation"/>
    <property type="evidence" value="ECO:0007669"/>
    <property type="project" value="UniProtKB-UniRule"/>
</dbReference>
<dbReference type="SMART" id="SM00838">
    <property type="entry name" value="EFG_C"/>
    <property type="match status" value="1"/>
</dbReference>
<dbReference type="PANTHER" id="PTHR43261:SF1">
    <property type="entry name" value="RIBOSOME-RELEASING FACTOR 2, MITOCHONDRIAL"/>
    <property type="match status" value="1"/>
</dbReference>
<dbReference type="InterPro" id="IPR053905">
    <property type="entry name" value="EF-G-like_DII"/>
</dbReference>
<dbReference type="InterPro" id="IPR031157">
    <property type="entry name" value="G_TR_CS"/>
</dbReference>
<dbReference type="SMART" id="SM00889">
    <property type="entry name" value="EFG_IV"/>
    <property type="match status" value="1"/>
</dbReference>
<keyword evidence="1 6" id="KW-0547">Nucleotide-binding</keyword>
<evidence type="ECO:0000256" key="2">
    <source>
        <dbReference type="ARBA" id="ARBA00022917"/>
    </source>
</evidence>
<name>A0A9N9EGH4_9GLOM</name>
<dbReference type="OrthoDB" id="198619at2759"/>
<keyword evidence="10" id="KW-1185">Reference proteome</keyword>
<sequence length="1282" mass="143940">MSKENNDATKPKDTNFSAKSLHGLDKKRDLITARNSCLQISQNKTTLLPLRPPSSKFSGLNYSSKSASSVESSIKYFEKLASKVIPINEEKTKPMPLSIMQPKLERRKMYSLPNAPDASSFFVNHDFSVAFLEKQSSNAKKLPQNLTSVNLHTTIDRSNIESAVEFKDKKTIKSMNKSSSLSILPKSETVQHPISTFGSMLSATSAINKPTTVPQSDKPIASSKNDVRLSTIFNNISSPISTSNSSVSESLRDSPNLTNQEDSGKQRGRRIARLRKNFEKKCVANIANMLDLPKVGIKDLHYDTQQHIDNKSHVLFQIGPLFAKVECMYHPSPILQKDPRINGSFLTFSRIEHAQNPNVNNWFEDGQRIILQSSQIGQTEKVPSLYEMLNDQFLVDLFRNENGIVQFVLVYLFTKKYLFTKLIRFCNSIIQENIDLASYRLEKIANYRKKDLLVIVSEDRKKDFEELGYEACSENWASDVKLCGNNVLLCKRVGYTSDGIQRYDSVHYRCYSSIKGDSISKTRNIGIIAHIDAGKTTTTERMLYYAGYTRRIGDVDDGTTVMDYMKQERERGITITSATITFAWRNYRINLIDTPGHVDFTVEVERSIRVLDGAVTVLDAVAGVEAQTQTVWTQANRYNVPRIAYVNKMDRVGARFGRTVREMRYKLGARPLVCQIPVMRKDNRSLFCGIVDLLDMHILDWNKDPKGSIITRTPLTDKHPMVGLYDEAKRGRSSLIEALSEMDDNMLDLFLSTEDHMKISVEDTKQALRRVTLNGKAVPVFCGASFRNIGVQPLMDAVVDYLPSPLDRPSPIASLSGDESVEIVPKESEKLCALAFKVVHDNKRGPMVFVRVYSGEKMSKLDNNMTLYNTNTCHKERVNKLLQVYSNDVEEIPLIKAGNIGVIIGLKETRTGDTLIQFNDSRKSLRLQNIDIPAPVFFRVVEAAGISEEKPLEEALKSILREDPSLHVYIDPDSGQTLISGMGELHLEIVKDRLLNDFKVKAELGKMRISYRETVTEKIDYTYLYEREIMGKRVRAQIALIITPLHENDQGSSKEGGNRITLNLTKKTIVLDEIDQSINNQGTNELVKLSIEDISNAVYTGIISGLYRGPMLGFPITGLSINVYSLRLFGTESTKIAISTCASQALTNALKDRNLVLLEPLMNVNIDVPEEYLGVVLGDITGTRRGNVLALETSESAFDNFDHNIEIYVPSDSTFVSSSNDTIVNPKRVIRAHVPLSTMLGYSSSLRSLTGGTATFDMRIHSFGIMNDDRAKAVIREMQGAF</sequence>
<comment type="caution">
    <text evidence="9">The sequence shown here is derived from an EMBL/GenBank/DDBJ whole genome shotgun (WGS) entry which is preliminary data.</text>
</comment>
<dbReference type="Gene3D" id="2.40.30.10">
    <property type="entry name" value="Translation factors"/>
    <property type="match status" value="1"/>
</dbReference>
<dbReference type="CDD" id="cd16262">
    <property type="entry name" value="EFG_III"/>
    <property type="match status" value="1"/>
</dbReference>
<gene>
    <name evidence="6" type="primary">MEF2</name>
    <name evidence="9" type="ORF">CPELLU_LOCUS10523</name>
</gene>
<feature type="domain" description="Tr-type G" evidence="8">
    <location>
        <begin position="520"/>
        <end position="806"/>
    </location>
</feature>
<dbReference type="InterPro" id="IPR035649">
    <property type="entry name" value="EFG_V"/>
</dbReference>
<keyword evidence="4 6" id="KW-0342">GTP-binding</keyword>
<dbReference type="Gene3D" id="3.30.230.10">
    <property type="match status" value="1"/>
</dbReference>
<organism evidence="9 10">
    <name type="scientific">Cetraspora pellucida</name>
    <dbReference type="NCBI Taxonomy" id="1433469"/>
    <lineage>
        <taxon>Eukaryota</taxon>
        <taxon>Fungi</taxon>
        <taxon>Fungi incertae sedis</taxon>
        <taxon>Mucoromycota</taxon>
        <taxon>Glomeromycotina</taxon>
        <taxon>Glomeromycetes</taxon>
        <taxon>Diversisporales</taxon>
        <taxon>Gigasporaceae</taxon>
        <taxon>Cetraspora</taxon>
    </lineage>
</organism>
<accession>A0A9N9EGH4</accession>
<keyword evidence="2 6" id="KW-0648">Protein biosynthesis</keyword>
<keyword evidence="3 6" id="KW-0496">Mitochondrion</keyword>
<dbReference type="PROSITE" id="PS00301">
    <property type="entry name" value="G_TR_1"/>
    <property type="match status" value="1"/>
</dbReference>
<dbReference type="PRINTS" id="PR00315">
    <property type="entry name" value="ELONGATNFCT"/>
</dbReference>
<dbReference type="InterPro" id="IPR000795">
    <property type="entry name" value="T_Tr_GTP-bd_dom"/>
</dbReference>
<dbReference type="NCBIfam" id="TIGR00231">
    <property type="entry name" value="small_GTP"/>
    <property type="match status" value="1"/>
</dbReference>
<dbReference type="GO" id="GO:0032790">
    <property type="term" value="P:ribosome disassembly"/>
    <property type="evidence" value="ECO:0007669"/>
    <property type="project" value="UniProtKB-UniRule"/>
</dbReference>
<evidence type="ECO:0000256" key="4">
    <source>
        <dbReference type="ARBA" id="ARBA00023134"/>
    </source>
</evidence>
<evidence type="ECO:0000256" key="3">
    <source>
        <dbReference type="ARBA" id="ARBA00023128"/>
    </source>
</evidence>
<dbReference type="EMBL" id="CAJVQA010008717">
    <property type="protein sequence ID" value="CAG8676008.1"/>
    <property type="molecule type" value="Genomic_DNA"/>
</dbReference>
<dbReference type="PROSITE" id="PS51722">
    <property type="entry name" value="G_TR_2"/>
    <property type="match status" value="1"/>
</dbReference>
<evidence type="ECO:0000313" key="9">
    <source>
        <dbReference type="EMBL" id="CAG8676008.1"/>
    </source>
</evidence>
<comment type="function">
    <text evidence="5">Catalyzes the GTP-dependent ribosomal translocation step during translation elongation. During this step, the ribosome changes from the pre-translocational (PRE) to the post-translocational (POST) state as the newly formed A-site-bound peptidyl-tRNA and P-site-bound deacylated tRNA move to the P and E sites, respectively. Catalyzes the coordinated movement of the two tRNA molecules, the mRNA and conformational changes in the ribosome.</text>
</comment>
<dbReference type="Gene3D" id="3.30.70.870">
    <property type="entry name" value="Elongation Factor G (Translational Gtpase), domain 3"/>
    <property type="match status" value="1"/>
</dbReference>
<dbReference type="Pfam" id="PF14492">
    <property type="entry name" value="EFG_III"/>
    <property type="match status" value="1"/>
</dbReference>
<dbReference type="FunFam" id="3.40.50.300:FF:000514">
    <property type="entry name" value="Ribosome-releasing factor 2, mitochondrial"/>
    <property type="match status" value="1"/>
</dbReference>
<dbReference type="InterPro" id="IPR000640">
    <property type="entry name" value="EFG_V-like"/>
</dbReference>
<evidence type="ECO:0000256" key="6">
    <source>
        <dbReference type="HAMAP-Rule" id="MF_03059"/>
    </source>
</evidence>
<dbReference type="InterPro" id="IPR005517">
    <property type="entry name" value="Transl_elong_EFG/EF2_IV"/>
</dbReference>
<dbReference type="CDD" id="cd01886">
    <property type="entry name" value="EF-G"/>
    <property type="match status" value="1"/>
</dbReference>
<dbReference type="SUPFAM" id="SSF52540">
    <property type="entry name" value="P-loop containing nucleoside triphosphate hydrolases"/>
    <property type="match status" value="1"/>
</dbReference>
<feature type="binding site" evidence="6">
    <location>
        <begin position="529"/>
        <end position="536"/>
    </location>
    <ligand>
        <name>GTP</name>
        <dbReference type="ChEBI" id="CHEBI:37565"/>
    </ligand>
</feature>
<evidence type="ECO:0000313" key="10">
    <source>
        <dbReference type="Proteomes" id="UP000789759"/>
    </source>
</evidence>
<dbReference type="HAMAP" id="MF_03059">
    <property type="entry name" value="mEF_G_2"/>
    <property type="match status" value="1"/>
</dbReference>
<comment type="subcellular location">
    <subcellularLocation>
        <location evidence="6">Mitochondrion</location>
    </subcellularLocation>
</comment>
<dbReference type="InterPro" id="IPR020568">
    <property type="entry name" value="Ribosomal_Su5_D2-typ_SF"/>
</dbReference>
<dbReference type="SUPFAM" id="SSF54211">
    <property type="entry name" value="Ribosomal protein S5 domain 2-like"/>
    <property type="match status" value="1"/>
</dbReference>
<feature type="binding site" evidence="6">
    <location>
        <begin position="593"/>
        <end position="597"/>
    </location>
    <ligand>
        <name>GTP</name>
        <dbReference type="ChEBI" id="CHEBI:37565"/>
    </ligand>
</feature>
<evidence type="ECO:0000256" key="1">
    <source>
        <dbReference type="ARBA" id="ARBA00022741"/>
    </source>
</evidence>
<feature type="compositionally biased region" description="Basic and acidic residues" evidence="7">
    <location>
        <begin position="1"/>
        <end position="13"/>
    </location>
</feature>
<dbReference type="InterPro" id="IPR035647">
    <property type="entry name" value="EFG_III/V"/>
</dbReference>
<dbReference type="GO" id="GO:0005759">
    <property type="term" value="C:mitochondrial matrix"/>
    <property type="evidence" value="ECO:0007669"/>
    <property type="project" value="UniProtKB-ARBA"/>
</dbReference>
<dbReference type="InterPro" id="IPR009000">
    <property type="entry name" value="Transl_B-barrel_sf"/>
</dbReference>
<dbReference type="InterPro" id="IPR005225">
    <property type="entry name" value="Small_GTP-bd"/>
</dbReference>
<reference evidence="9" key="1">
    <citation type="submission" date="2021-06" db="EMBL/GenBank/DDBJ databases">
        <authorList>
            <person name="Kallberg Y."/>
            <person name="Tangrot J."/>
            <person name="Rosling A."/>
        </authorList>
    </citation>
    <scope>NUCLEOTIDE SEQUENCE</scope>
    <source>
        <strain evidence="9">FL966</strain>
    </source>
</reference>
<dbReference type="Pfam" id="PF00679">
    <property type="entry name" value="EFG_C"/>
    <property type="match status" value="2"/>
</dbReference>
<dbReference type="Pfam" id="PF00009">
    <property type="entry name" value="GTP_EFTU"/>
    <property type="match status" value="1"/>
</dbReference>
<dbReference type="InterPro" id="IPR009022">
    <property type="entry name" value="EFG_III"/>
</dbReference>
<dbReference type="Gene3D" id="3.30.70.240">
    <property type="match status" value="1"/>
</dbReference>
<dbReference type="InterPro" id="IPR014721">
    <property type="entry name" value="Ribsml_uS5_D2-typ_fold_subgr"/>
</dbReference>
<dbReference type="PANTHER" id="PTHR43261">
    <property type="entry name" value="TRANSLATION ELONGATION FACTOR G-RELATED"/>
    <property type="match status" value="1"/>
</dbReference>
<dbReference type="Proteomes" id="UP000789759">
    <property type="component" value="Unassembled WGS sequence"/>
</dbReference>
<dbReference type="Gene3D" id="3.40.50.300">
    <property type="entry name" value="P-loop containing nucleotide triphosphate hydrolases"/>
    <property type="match status" value="1"/>
</dbReference>
<feature type="compositionally biased region" description="Low complexity" evidence="7">
    <location>
        <begin position="240"/>
        <end position="249"/>
    </location>
</feature>
<proteinExistence type="inferred from homology"/>
<evidence type="ECO:0000256" key="5">
    <source>
        <dbReference type="ARBA" id="ARBA00024731"/>
    </source>
</evidence>
<dbReference type="GO" id="GO:0005525">
    <property type="term" value="F:GTP binding"/>
    <property type="evidence" value="ECO:0007669"/>
    <property type="project" value="UniProtKB-UniRule"/>
</dbReference>
<feature type="region of interest" description="Disordered" evidence="7">
    <location>
        <begin position="1"/>
        <end position="21"/>
    </location>
</feature>
<comment type="function">
    <text evidence="6">Mitochondrial GTPase that mediates the disassembly of ribosomes from messenger RNA at the termination of mitochondrial protein biosynthesis. Not involved in the GTP-dependent ribosomal translocation step during translation elongation.</text>
</comment>
<dbReference type="InterPro" id="IPR041095">
    <property type="entry name" value="EFG_II"/>
</dbReference>
<dbReference type="InterPro" id="IPR027417">
    <property type="entry name" value="P-loop_NTPase"/>
</dbReference>
<feature type="region of interest" description="Disordered" evidence="7">
    <location>
        <begin position="240"/>
        <end position="268"/>
    </location>
</feature>
<dbReference type="InterPro" id="IPR030851">
    <property type="entry name" value="EFG2"/>
</dbReference>
<evidence type="ECO:0000259" key="8">
    <source>
        <dbReference type="PROSITE" id="PS51722"/>
    </source>
</evidence>
<dbReference type="CDD" id="cd03713">
    <property type="entry name" value="EFG_mtEFG_C"/>
    <property type="match status" value="1"/>
</dbReference>
<dbReference type="Pfam" id="PF22042">
    <property type="entry name" value="EF-G_D2"/>
    <property type="match status" value="1"/>
</dbReference>
<comment type="similarity">
    <text evidence="6">Belongs to the TRAFAC class translation factor GTPase superfamily. Classic translation factor GTPase family. EF-G/EF-2 subfamily.</text>
</comment>
<feature type="binding site" evidence="6">
    <location>
        <begin position="647"/>
        <end position="650"/>
    </location>
    <ligand>
        <name>GTP</name>
        <dbReference type="ChEBI" id="CHEBI:37565"/>
    </ligand>
</feature>
<evidence type="ECO:0000256" key="7">
    <source>
        <dbReference type="SAM" id="MobiDB-lite"/>
    </source>
</evidence>
<dbReference type="SUPFAM" id="SSF54980">
    <property type="entry name" value="EF-G C-terminal domain-like"/>
    <property type="match status" value="2"/>
</dbReference>
<protein>
    <recommendedName>
        <fullName evidence="6">Ribosome-releasing factor 2, mitochondrial</fullName>
        <shortName evidence="6">RRF2mt</shortName>
    </recommendedName>
    <alternativeName>
        <fullName evidence="6">Elongation factor G 2, mitochondrial</fullName>
        <shortName evidence="6">EF-G2mt</shortName>
        <shortName evidence="6">mEF-G 2</shortName>
    </alternativeName>
</protein>